<evidence type="ECO:0000313" key="9">
    <source>
        <dbReference type="Proteomes" id="UP000176420"/>
    </source>
</evidence>
<keyword evidence="4" id="KW-0479">Metal-binding</keyword>
<comment type="cofactor">
    <cofactor evidence="1">
        <name>[4Fe-4S] cluster</name>
        <dbReference type="ChEBI" id="CHEBI:49883"/>
    </cofactor>
</comment>
<dbReference type="InterPro" id="IPR050377">
    <property type="entry name" value="Radical_SAM_PqqE_MftC-like"/>
</dbReference>
<reference evidence="8 9" key="1">
    <citation type="journal article" date="2016" name="Nat. Commun.">
        <title>Thousands of microbial genomes shed light on interconnected biogeochemical processes in an aquifer system.</title>
        <authorList>
            <person name="Anantharaman K."/>
            <person name="Brown C.T."/>
            <person name="Hug L.A."/>
            <person name="Sharon I."/>
            <person name="Castelle C.J."/>
            <person name="Probst A.J."/>
            <person name="Thomas B.C."/>
            <person name="Singh A."/>
            <person name="Wilkins M.J."/>
            <person name="Karaoz U."/>
            <person name="Brodie E.L."/>
            <person name="Williams K.H."/>
            <person name="Hubbard S.S."/>
            <person name="Banfield J.F."/>
        </authorList>
    </citation>
    <scope>NUCLEOTIDE SEQUENCE [LARGE SCALE GENOMIC DNA]</scope>
</reference>
<dbReference type="GO" id="GO:0003824">
    <property type="term" value="F:catalytic activity"/>
    <property type="evidence" value="ECO:0007669"/>
    <property type="project" value="InterPro"/>
</dbReference>
<dbReference type="SFLD" id="SFLDG01067">
    <property type="entry name" value="SPASM/twitch_domain_containing"/>
    <property type="match status" value="1"/>
</dbReference>
<dbReference type="PANTHER" id="PTHR11228:SF7">
    <property type="entry name" value="PQQA PEPTIDE CYCLASE"/>
    <property type="match status" value="1"/>
</dbReference>
<dbReference type="Pfam" id="PF04055">
    <property type="entry name" value="Radical_SAM"/>
    <property type="match status" value="1"/>
</dbReference>
<dbReference type="GO" id="GO:0051539">
    <property type="term" value="F:4 iron, 4 sulfur cluster binding"/>
    <property type="evidence" value="ECO:0007669"/>
    <property type="project" value="UniProtKB-KW"/>
</dbReference>
<evidence type="ECO:0000256" key="2">
    <source>
        <dbReference type="ARBA" id="ARBA00022485"/>
    </source>
</evidence>
<evidence type="ECO:0000259" key="7">
    <source>
        <dbReference type="PROSITE" id="PS51918"/>
    </source>
</evidence>
<dbReference type="PIRSF" id="PIRSF037420">
    <property type="entry name" value="PQQ_syn_pqqE"/>
    <property type="match status" value="1"/>
</dbReference>
<dbReference type="InterPro" id="IPR013785">
    <property type="entry name" value="Aldolase_TIM"/>
</dbReference>
<proteinExistence type="predicted"/>
<evidence type="ECO:0000256" key="5">
    <source>
        <dbReference type="ARBA" id="ARBA00023004"/>
    </source>
</evidence>
<dbReference type="EMBL" id="MHKI01000013">
    <property type="protein sequence ID" value="OGY87045.1"/>
    <property type="molecule type" value="Genomic_DNA"/>
</dbReference>
<dbReference type="SUPFAM" id="SSF102114">
    <property type="entry name" value="Radical SAM enzymes"/>
    <property type="match status" value="1"/>
</dbReference>
<evidence type="ECO:0000256" key="1">
    <source>
        <dbReference type="ARBA" id="ARBA00001966"/>
    </source>
</evidence>
<evidence type="ECO:0000256" key="6">
    <source>
        <dbReference type="ARBA" id="ARBA00023014"/>
    </source>
</evidence>
<keyword evidence="5" id="KW-0408">Iron</keyword>
<name>A0A1G2BDE2_9BACT</name>
<dbReference type="NCBIfam" id="TIGR04085">
    <property type="entry name" value="rSAM_more_4Fe4S"/>
    <property type="match status" value="1"/>
</dbReference>
<dbReference type="Pfam" id="PF13186">
    <property type="entry name" value="SPASM"/>
    <property type="match status" value="1"/>
</dbReference>
<keyword evidence="3" id="KW-0949">S-adenosyl-L-methionine</keyword>
<evidence type="ECO:0000256" key="3">
    <source>
        <dbReference type="ARBA" id="ARBA00022691"/>
    </source>
</evidence>
<dbReference type="SFLD" id="SFLDG01386">
    <property type="entry name" value="main_SPASM_domain-containing"/>
    <property type="match status" value="1"/>
</dbReference>
<gene>
    <name evidence="8" type="ORF">A2319_01850</name>
</gene>
<dbReference type="CDD" id="cd01335">
    <property type="entry name" value="Radical_SAM"/>
    <property type="match status" value="1"/>
</dbReference>
<evidence type="ECO:0000256" key="4">
    <source>
        <dbReference type="ARBA" id="ARBA00022723"/>
    </source>
</evidence>
<dbReference type="SFLD" id="SFLDS00029">
    <property type="entry name" value="Radical_SAM"/>
    <property type="match status" value="1"/>
</dbReference>
<evidence type="ECO:0000313" key="8">
    <source>
        <dbReference type="EMBL" id="OGY87045.1"/>
    </source>
</evidence>
<organism evidence="8 9">
    <name type="scientific">Candidatus Kerfeldbacteria bacterium RIFOXYB2_FULL_38_14</name>
    <dbReference type="NCBI Taxonomy" id="1798547"/>
    <lineage>
        <taxon>Bacteria</taxon>
        <taxon>Candidatus Kerfeldiibacteriota</taxon>
    </lineage>
</organism>
<dbReference type="InterPro" id="IPR023885">
    <property type="entry name" value="4Fe4S-binding_SPASM_dom"/>
</dbReference>
<dbReference type="PROSITE" id="PS51918">
    <property type="entry name" value="RADICAL_SAM"/>
    <property type="match status" value="1"/>
</dbReference>
<keyword evidence="6" id="KW-0411">Iron-sulfur</keyword>
<dbReference type="Proteomes" id="UP000176420">
    <property type="component" value="Unassembled WGS sequence"/>
</dbReference>
<accession>A0A1G2BDE2</accession>
<feature type="domain" description="Radical SAM core" evidence="7">
    <location>
        <begin position="24"/>
        <end position="239"/>
    </location>
</feature>
<dbReference type="InterPro" id="IPR058240">
    <property type="entry name" value="rSAM_sf"/>
</dbReference>
<comment type="caution">
    <text evidence="8">The sequence shown here is derived from an EMBL/GenBank/DDBJ whole genome shotgun (WGS) entry which is preliminary data.</text>
</comment>
<dbReference type="PANTHER" id="PTHR11228">
    <property type="entry name" value="RADICAL SAM DOMAIN PROTEIN"/>
    <property type="match status" value="1"/>
</dbReference>
<protein>
    <recommendedName>
        <fullName evidence="7">Radical SAM core domain-containing protein</fullName>
    </recommendedName>
</protein>
<dbReference type="InterPro" id="IPR017200">
    <property type="entry name" value="PqqE-like"/>
</dbReference>
<dbReference type="AlphaFoldDB" id="A0A1G2BDE2"/>
<dbReference type="InterPro" id="IPR007197">
    <property type="entry name" value="rSAM"/>
</dbReference>
<keyword evidence="2" id="KW-0004">4Fe-4S</keyword>
<dbReference type="Gene3D" id="3.20.20.70">
    <property type="entry name" value="Aldolase class I"/>
    <property type="match status" value="1"/>
</dbReference>
<sequence length="363" mass="42434">MLKRVLKLGRQQLWLVQREYLRKEHKLKWLLWECTLNCNFFCKHCESRSGGKSCSNIVNTDEIKKAFFDIAQNFQANEIMIGVTGGEPLLRKDLFDVMKYASDLGFNWGMVSNGSLVSEETISKAKKAKMKTIDISIDGIGSVHDEFRNTKGAYEKAINAVKLFVKADFLSLVRVVTTVHSKNVNRLEEMYEEFCNLGIRHWKLSNVDPSGRADCNPNIFLKKDQFIKFLSFAKKKRQEDSKLRINLGCSHYLNDEFEEEVRDRFFYCATGINIGSILYNGDIFVCPNVPRKKYLIQGNIKRDSFSEVWNNKFEIYRDKNRTTCEKCKKCDHWDKCLGGSFHTWDFEKKQPRICFMEENLYLK</sequence>
<dbReference type="GO" id="GO:0046872">
    <property type="term" value="F:metal ion binding"/>
    <property type="evidence" value="ECO:0007669"/>
    <property type="project" value="UniProtKB-KW"/>
</dbReference>